<proteinExistence type="predicted"/>
<sequence>MVDDTGDIFLSNVGRPGTQGSECAPSYPRSQCSVSALLGRQFIYDLKIETVPSMIATGVELECDNVSATYSFASDQWEPVKLTGG</sequence>
<evidence type="ECO:0000313" key="2">
    <source>
        <dbReference type="Proteomes" id="UP000249464"/>
    </source>
</evidence>
<name>A0A2X0P438_9BASI</name>
<accession>A0A2X0P438</accession>
<dbReference type="AlphaFoldDB" id="A0A2X0P438"/>
<protein>
    <submittedName>
        <fullName evidence="1">BQ5605_C003g02380 protein</fullName>
    </submittedName>
</protein>
<gene>
    <name evidence="1" type="primary">BQ5605_C003g02380</name>
    <name evidence="1" type="ORF">BQ5605_C003G02380</name>
</gene>
<dbReference type="EMBL" id="FQNC01000042">
    <property type="protein sequence ID" value="SGY40459.1"/>
    <property type="molecule type" value="Genomic_DNA"/>
</dbReference>
<keyword evidence="2" id="KW-1185">Reference proteome</keyword>
<dbReference type="Proteomes" id="UP000249464">
    <property type="component" value="Unassembled WGS sequence"/>
</dbReference>
<organism evidence="1 2">
    <name type="scientific">Microbotryum silenes-dioicae</name>
    <dbReference type="NCBI Taxonomy" id="796604"/>
    <lineage>
        <taxon>Eukaryota</taxon>
        <taxon>Fungi</taxon>
        <taxon>Dikarya</taxon>
        <taxon>Basidiomycota</taxon>
        <taxon>Pucciniomycotina</taxon>
        <taxon>Microbotryomycetes</taxon>
        <taxon>Microbotryales</taxon>
        <taxon>Microbotryaceae</taxon>
        <taxon>Microbotryum</taxon>
    </lineage>
</organism>
<evidence type="ECO:0000313" key="1">
    <source>
        <dbReference type="EMBL" id="SGY40459.1"/>
    </source>
</evidence>
<reference evidence="1 2" key="1">
    <citation type="submission" date="2016-11" db="EMBL/GenBank/DDBJ databases">
        <authorList>
            <person name="Jaros S."/>
            <person name="Januszkiewicz K."/>
            <person name="Wedrychowicz H."/>
        </authorList>
    </citation>
    <scope>NUCLEOTIDE SEQUENCE [LARGE SCALE GENOMIC DNA]</scope>
</reference>